<dbReference type="GO" id="GO:0005886">
    <property type="term" value="C:plasma membrane"/>
    <property type="evidence" value="ECO:0007669"/>
    <property type="project" value="UniProtKB-SubCell"/>
</dbReference>
<evidence type="ECO:0000256" key="6">
    <source>
        <dbReference type="ARBA" id="ARBA00023065"/>
    </source>
</evidence>
<accession>A0A0M7A7R9</accession>
<keyword evidence="4 8" id="KW-0812">Transmembrane</keyword>
<evidence type="ECO:0000313" key="10">
    <source>
        <dbReference type="EMBL" id="CTQ71138.1"/>
    </source>
</evidence>
<reference evidence="11" key="1">
    <citation type="submission" date="2015-07" db="EMBL/GenBank/DDBJ databases">
        <authorList>
            <person name="Rodrigo-Torres Lidia"/>
            <person name="Arahal R.David."/>
        </authorList>
    </citation>
    <scope>NUCLEOTIDE SEQUENCE [LARGE SCALE GENOMIC DNA]</scope>
    <source>
        <strain evidence="11">CECT 5096</strain>
    </source>
</reference>
<dbReference type="Proteomes" id="UP000049983">
    <property type="component" value="Unassembled WGS sequence"/>
</dbReference>
<feature type="transmembrane region" description="Helical" evidence="8">
    <location>
        <begin position="114"/>
        <end position="136"/>
    </location>
</feature>
<dbReference type="PANTHER" id="PTHR32507">
    <property type="entry name" value="NA(+)/H(+) ANTIPORTER 1"/>
    <property type="match status" value="1"/>
</dbReference>
<dbReference type="Pfam" id="PF00999">
    <property type="entry name" value="Na_H_Exchanger"/>
    <property type="match status" value="1"/>
</dbReference>
<feature type="transmembrane region" description="Helical" evidence="8">
    <location>
        <begin position="246"/>
        <end position="267"/>
    </location>
</feature>
<evidence type="ECO:0000256" key="1">
    <source>
        <dbReference type="ARBA" id="ARBA00004651"/>
    </source>
</evidence>
<dbReference type="GO" id="GO:0015297">
    <property type="term" value="F:antiporter activity"/>
    <property type="evidence" value="ECO:0007669"/>
    <property type="project" value="UniProtKB-KW"/>
</dbReference>
<keyword evidence="3" id="KW-0050">Antiport</keyword>
<dbReference type="InterPro" id="IPR006153">
    <property type="entry name" value="Cation/H_exchanger_TM"/>
</dbReference>
<feature type="transmembrane region" description="Helical" evidence="8">
    <location>
        <begin position="88"/>
        <end position="108"/>
    </location>
</feature>
<dbReference type="PANTHER" id="PTHR32507:SF8">
    <property type="entry name" value="CNH1P"/>
    <property type="match status" value="1"/>
</dbReference>
<evidence type="ECO:0000256" key="3">
    <source>
        <dbReference type="ARBA" id="ARBA00022449"/>
    </source>
</evidence>
<evidence type="ECO:0000256" key="8">
    <source>
        <dbReference type="SAM" id="Phobius"/>
    </source>
</evidence>
<dbReference type="AlphaFoldDB" id="A0A0M7A7R9"/>
<gene>
    <name evidence="10" type="ORF">LA5096_02795</name>
</gene>
<evidence type="ECO:0000256" key="7">
    <source>
        <dbReference type="ARBA" id="ARBA00023136"/>
    </source>
</evidence>
<feature type="transmembrane region" description="Helical" evidence="8">
    <location>
        <begin position="54"/>
        <end position="76"/>
    </location>
</feature>
<keyword evidence="11" id="KW-1185">Reference proteome</keyword>
<dbReference type="GO" id="GO:1902600">
    <property type="term" value="P:proton transmembrane transport"/>
    <property type="evidence" value="ECO:0007669"/>
    <property type="project" value="InterPro"/>
</dbReference>
<feature type="transmembrane region" description="Helical" evidence="8">
    <location>
        <begin position="148"/>
        <end position="170"/>
    </location>
</feature>
<keyword evidence="5 8" id="KW-1133">Transmembrane helix</keyword>
<name>A0A0M7A7R9_9HYPH</name>
<feature type="transmembrane region" description="Helical" evidence="8">
    <location>
        <begin position="279"/>
        <end position="297"/>
    </location>
</feature>
<dbReference type="STRING" id="311410.LA5095_01541"/>
<dbReference type="OrthoDB" id="9810860at2"/>
<feature type="transmembrane region" description="Helical" evidence="8">
    <location>
        <begin position="364"/>
        <end position="386"/>
    </location>
</feature>
<keyword evidence="7 8" id="KW-0472">Membrane</keyword>
<evidence type="ECO:0000313" key="11">
    <source>
        <dbReference type="Proteomes" id="UP000049983"/>
    </source>
</evidence>
<protein>
    <submittedName>
        <fullName evidence="10">Potassium/proton antiporter</fullName>
    </submittedName>
</protein>
<evidence type="ECO:0000256" key="2">
    <source>
        <dbReference type="ARBA" id="ARBA00022448"/>
    </source>
</evidence>
<feature type="transmembrane region" description="Helical" evidence="8">
    <location>
        <begin position="333"/>
        <end position="352"/>
    </location>
</feature>
<dbReference type="RefSeq" id="WP_055114276.1">
    <property type="nucleotide sequence ID" value="NZ_CXWA01000001.1"/>
</dbReference>
<evidence type="ECO:0000256" key="5">
    <source>
        <dbReference type="ARBA" id="ARBA00022989"/>
    </source>
</evidence>
<feature type="transmembrane region" description="Helical" evidence="8">
    <location>
        <begin position="303"/>
        <end position="321"/>
    </location>
</feature>
<feature type="transmembrane region" description="Helical" evidence="8">
    <location>
        <begin position="223"/>
        <end position="240"/>
    </location>
</feature>
<feature type="transmembrane region" description="Helical" evidence="8">
    <location>
        <begin position="26"/>
        <end position="48"/>
    </location>
</feature>
<evidence type="ECO:0000259" key="9">
    <source>
        <dbReference type="Pfam" id="PF00999"/>
    </source>
</evidence>
<evidence type="ECO:0000256" key="4">
    <source>
        <dbReference type="ARBA" id="ARBA00022692"/>
    </source>
</evidence>
<comment type="subcellular location">
    <subcellularLocation>
        <location evidence="1">Cell membrane</location>
        <topology evidence="1">Multi-pass membrane protein</topology>
    </subcellularLocation>
</comment>
<dbReference type="EMBL" id="CXWC01000010">
    <property type="protein sequence ID" value="CTQ71138.1"/>
    <property type="molecule type" value="Genomic_DNA"/>
</dbReference>
<feature type="domain" description="Cation/H+ exchanger transmembrane" evidence="9">
    <location>
        <begin position="11"/>
        <end position="388"/>
    </location>
</feature>
<feature type="transmembrane region" description="Helical" evidence="8">
    <location>
        <begin position="190"/>
        <end position="211"/>
    </location>
</feature>
<keyword evidence="2" id="KW-0813">Transport</keyword>
<organism evidence="10 11">
    <name type="scientific">Roseibium album</name>
    <dbReference type="NCBI Taxonomy" id="311410"/>
    <lineage>
        <taxon>Bacteria</taxon>
        <taxon>Pseudomonadati</taxon>
        <taxon>Pseudomonadota</taxon>
        <taxon>Alphaproteobacteria</taxon>
        <taxon>Hyphomicrobiales</taxon>
        <taxon>Stappiaceae</taxon>
        <taxon>Roseibium</taxon>
    </lineage>
</organism>
<proteinExistence type="predicted"/>
<sequence length="417" mass="44162">MATGLLMLAMFTVCYTLLAKKLNNGILTAPILFIGFGYLMAMTGMMPLAEAEHLLHIVAELALIILLFLDAAQINLKALRKRHQWPFRMLLIGLPLAVLLGTAAAAPFMTTYPLIVAALAAALLAPTDAALGQAVVTNEAVPERVRRALTLESGLNDGLALPVILLFASLTAEVMHQDATNWLLFGAKQLVFGPLVGGVMGTIGGILFLAAKRRKMTSATIEGIGAIAMAGAAYLSAGMVDGNGFISAFIAGLCFGNVIKGQCAFIYEFTESEGQMLSWGAFFLIGLAVLPEALAHLDASSLAIILISLFVVRPLAVWISLSGTDAAPLTKLFFGWFGPRGLATALFALLIVDQIDHEIGEYLLNLAVNAVWISAVLHGVTAVPFARWYGARMSDQEGAAEMAAVPPMRPEDPADPA</sequence>
<keyword evidence="6" id="KW-0406">Ion transport</keyword>
<dbReference type="GeneID" id="97670164"/>